<sequence>MLTTITVKFFIQMASIPLCGERNPRGSYPRGYRKVTPLASWPRAAHDGAHQIPRLFFTQKHDRKWHFTHHIIQIDHFLQKKKPSEGSRTKEICKAACSAFLATISLAL</sequence>
<evidence type="ECO:0000313" key="2">
    <source>
        <dbReference type="Proteomes" id="UP000058114"/>
    </source>
</evidence>
<dbReference type="PATRIC" id="fig|652.5.peg.2387"/>
<name>A0A0S2SN13_9GAMM</name>
<protein>
    <submittedName>
        <fullName evidence="1">Uncharacterized protein</fullName>
    </submittedName>
</protein>
<dbReference type="KEGG" id="asr:WL1483_3714"/>
<reference evidence="1 2" key="2">
    <citation type="journal article" date="2016" name="Genome Announc.">
        <title>Complete Genome Sequence of the Highly Virulent Aeromonas schubertii Strain WL1483, Isolated from Diseased Snakehead Fish (Channa argus) in China.</title>
        <authorList>
            <person name="Liu L."/>
            <person name="Li N."/>
            <person name="Zhang D."/>
            <person name="Fu X."/>
            <person name="Shi C."/>
            <person name="Lin Q."/>
            <person name="Hao G."/>
        </authorList>
    </citation>
    <scope>NUCLEOTIDE SEQUENCE [LARGE SCALE GENOMIC DNA]</scope>
    <source>
        <strain evidence="1 2">WL1483</strain>
    </source>
</reference>
<accession>A0A0S2SN13</accession>
<proteinExistence type="predicted"/>
<organism evidence="1 2">
    <name type="scientific">Aeromonas schubertii</name>
    <dbReference type="NCBI Taxonomy" id="652"/>
    <lineage>
        <taxon>Bacteria</taxon>
        <taxon>Pseudomonadati</taxon>
        <taxon>Pseudomonadota</taxon>
        <taxon>Gammaproteobacteria</taxon>
        <taxon>Aeromonadales</taxon>
        <taxon>Aeromonadaceae</taxon>
        <taxon>Aeromonas</taxon>
    </lineage>
</organism>
<evidence type="ECO:0000313" key="1">
    <source>
        <dbReference type="EMBL" id="ALP43133.1"/>
    </source>
</evidence>
<reference evidence="2" key="1">
    <citation type="submission" date="2015-10" db="EMBL/GenBank/DDBJ databases">
        <title>Complete Genome Sequence of Aeromonas schubertii strain WL1483.</title>
        <authorList>
            <person name="Liu L."/>
        </authorList>
    </citation>
    <scope>NUCLEOTIDE SEQUENCE [LARGE SCALE GENOMIC DNA]</scope>
    <source>
        <strain evidence="2">WL1483</strain>
    </source>
</reference>
<dbReference type="AlphaFoldDB" id="A0A0S2SN13"/>
<dbReference type="Proteomes" id="UP000058114">
    <property type="component" value="Chromosome"/>
</dbReference>
<gene>
    <name evidence="1" type="ORF">WL1483_3714</name>
</gene>
<dbReference type="EMBL" id="CP013067">
    <property type="protein sequence ID" value="ALP43133.1"/>
    <property type="molecule type" value="Genomic_DNA"/>
</dbReference>